<accession>A0AAD7WFT1</accession>
<gene>
    <name evidence="1" type="ORF">AAFF_G00034200</name>
</gene>
<name>A0AAD7WFT1_9TELE</name>
<dbReference type="AlphaFoldDB" id="A0AAD7WFT1"/>
<proteinExistence type="predicted"/>
<reference evidence="1" key="1">
    <citation type="journal article" date="2023" name="Science">
        <title>Genome structures resolve the early diversification of teleost fishes.</title>
        <authorList>
            <person name="Parey E."/>
            <person name="Louis A."/>
            <person name="Montfort J."/>
            <person name="Bouchez O."/>
            <person name="Roques C."/>
            <person name="Iampietro C."/>
            <person name="Lluch J."/>
            <person name="Castinel A."/>
            <person name="Donnadieu C."/>
            <person name="Desvignes T."/>
            <person name="Floi Bucao C."/>
            <person name="Jouanno E."/>
            <person name="Wen M."/>
            <person name="Mejri S."/>
            <person name="Dirks R."/>
            <person name="Jansen H."/>
            <person name="Henkel C."/>
            <person name="Chen W.J."/>
            <person name="Zahm M."/>
            <person name="Cabau C."/>
            <person name="Klopp C."/>
            <person name="Thompson A.W."/>
            <person name="Robinson-Rechavi M."/>
            <person name="Braasch I."/>
            <person name="Lecointre G."/>
            <person name="Bobe J."/>
            <person name="Postlethwait J.H."/>
            <person name="Berthelot C."/>
            <person name="Roest Crollius H."/>
            <person name="Guiguen Y."/>
        </authorList>
    </citation>
    <scope>NUCLEOTIDE SEQUENCE</scope>
    <source>
        <strain evidence="1">NC1722</strain>
    </source>
</reference>
<comment type="caution">
    <text evidence="1">The sequence shown here is derived from an EMBL/GenBank/DDBJ whole genome shotgun (WGS) entry which is preliminary data.</text>
</comment>
<evidence type="ECO:0000313" key="2">
    <source>
        <dbReference type="Proteomes" id="UP001221898"/>
    </source>
</evidence>
<dbReference type="EMBL" id="JAINUG010000118">
    <property type="protein sequence ID" value="KAJ8395218.1"/>
    <property type="molecule type" value="Genomic_DNA"/>
</dbReference>
<sequence>MANGCAHVVFDKSVAQCLRCPFSGEREERRRSSGGLQLVPAAAYTVLMRYLWERLQSRASGRRLVSPRAAHLHRGTWDGVTRPAAAITAGGGGGTAAPGSLAKKAGLCCQPIGRRHLLLAFRVLLFTIV</sequence>
<keyword evidence="2" id="KW-1185">Reference proteome</keyword>
<organism evidence="1 2">
    <name type="scientific">Aldrovandia affinis</name>
    <dbReference type="NCBI Taxonomy" id="143900"/>
    <lineage>
        <taxon>Eukaryota</taxon>
        <taxon>Metazoa</taxon>
        <taxon>Chordata</taxon>
        <taxon>Craniata</taxon>
        <taxon>Vertebrata</taxon>
        <taxon>Euteleostomi</taxon>
        <taxon>Actinopterygii</taxon>
        <taxon>Neopterygii</taxon>
        <taxon>Teleostei</taxon>
        <taxon>Notacanthiformes</taxon>
        <taxon>Halosauridae</taxon>
        <taxon>Aldrovandia</taxon>
    </lineage>
</organism>
<evidence type="ECO:0000313" key="1">
    <source>
        <dbReference type="EMBL" id="KAJ8395218.1"/>
    </source>
</evidence>
<dbReference type="Proteomes" id="UP001221898">
    <property type="component" value="Unassembled WGS sequence"/>
</dbReference>
<protein>
    <submittedName>
        <fullName evidence="1">Uncharacterized protein</fullName>
    </submittedName>
</protein>